<comment type="subcellular location">
    <subcellularLocation>
        <location evidence="2">Mitochondrion inner membrane</location>
        <topology evidence="2">Single-pass membrane protein</topology>
    </subcellularLocation>
</comment>
<dbReference type="EMBL" id="KE346374">
    <property type="protein sequence ID" value="KJE97490.1"/>
    <property type="molecule type" value="Genomic_DNA"/>
</dbReference>
<organism evidence="10 11">
    <name type="scientific">Capsaspora owczarzaki (strain ATCC 30864)</name>
    <dbReference type="NCBI Taxonomy" id="595528"/>
    <lineage>
        <taxon>Eukaryota</taxon>
        <taxon>Filasterea</taxon>
        <taxon>Capsaspora</taxon>
    </lineage>
</organism>
<dbReference type="InterPro" id="IPR007512">
    <property type="entry name" value="Mic10"/>
</dbReference>
<keyword evidence="6 9" id="KW-1133">Transmembrane helix</keyword>
<keyword evidence="8 9" id="KW-0472">Membrane</keyword>
<evidence type="ECO:0000313" key="10">
    <source>
        <dbReference type="EMBL" id="KJE97490.1"/>
    </source>
</evidence>
<reference evidence="11" key="1">
    <citation type="submission" date="2011-02" db="EMBL/GenBank/DDBJ databases">
        <title>The Genome Sequence of Capsaspora owczarzaki ATCC 30864.</title>
        <authorList>
            <person name="Russ C."/>
            <person name="Cuomo C."/>
            <person name="Burger G."/>
            <person name="Gray M.W."/>
            <person name="Holland P.W.H."/>
            <person name="King N."/>
            <person name="Lang F.B.F."/>
            <person name="Roger A.J."/>
            <person name="Ruiz-Trillo I."/>
            <person name="Young S.K."/>
            <person name="Zeng Q."/>
            <person name="Gargeya S."/>
            <person name="Alvarado L."/>
            <person name="Berlin A."/>
            <person name="Chapman S.B."/>
            <person name="Chen Z."/>
            <person name="Freedman E."/>
            <person name="Gellesch M."/>
            <person name="Goldberg J."/>
            <person name="Griggs A."/>
            <person name="Gujja S."/>
            <person name="Heilman E."/>
            <person name="Heiman D."/>
            <person name="Howarth C."/>
            <person name="Mehta T."/>
            <person name="Neiman D."/>
            <person name="Pearson M."/>
            <person name="Roberts A."/>
            <person name="Saif S."/>
            <person name="Shea T."/>
            <person name="Shenoy N."/>
            <person name="Sisk P."/>
            <person name="Stolte C."/>
            <person name="Sykes S."/>
            <person name="White J."/>
            <person name="Yandava C."/>
            <person name="Haas B."/>
            <person name="Nusbaum C."/>
            <person name="Birren B."/>
        </authorList>
    </citation>
    <scope>NUCLEOTIDE SEQUENCE</scope>
    <source>
        <strain evidence="11">ATCC 30864</strain>
    </source>
</reference>
<evidence type="ECO:0000256" key="6">
    <source>
        <dbReference type="ARBA" id="ARBA00022989"/>
    </source>
</evidence>
<sequence>MSSDITTTESKQQQQIASEAQLGAKWDRCFTNMLVHTGVGAGVGIVLSLIFFKRRMAPVYLSTGFAIGTAYQQCQDDFASARATGKVVRISEAALQQFVQQQEKQQKQQ</sequence>
<dbReference type="PANTHER" id="PTHR21304">
    <property type="entry name" value="MICOS COMPLEX SUBUNIT MIC10"/>
    <property type="match status" value="1"/>
</dbReference>
<accession>A0A0D2WWT3</accession>
<dbReference type="PhylomeDB" id="A0A0D2WWT3"/>
<evidence type="ECO:0000256" key="7">
    <source>
        <dbReference type="ARBA" id="ARBA00023128"/>
    </source>
</evidence>
<evidence type="ECO:0000256" key="8">
    <source>
        <dbReference type="ARBA" id="ARBA00023136"/>
    </source>
</evidence>
<comment type="similarity">
    <text evidence="3">Belongs to the MICOS complex subunit Mic10 family.</text>
</comment>
<feature type="transmembrane region" description="Helical" evidence="9">
    <location>
        <begin position="33"/>
        <end position="52"/>
    </location>
</feature>
<dbReference type="RefSeq" id="XP_004343199.1">
    <property type="nucleotide sequence ID" value="XM_004343149.2"/>
</dbReference>
<proteinExistence type="inferred from homology"/>
<dbReference type="InParanoid" id="A0A0D2WWT3"/>
<keyword evidence="7" id="KW-0496">Mitochondrion</keyword>
<evidence type="ECO:0000256" key="9">
    <source>
        <dbReference type="SAM" id="Phobius"/>
    </source>
</evidence>
<evidence type="ECO:0000256" key="3">
    <source>
        <dbReference type="ARBA" id="ARBA00006792"/>
    </source>
</evidence>
<gene>
    <name evidence="10" type="ORF">CAOG_007340</name>
</gene>
<evidence type="ECO:0000256" key="4">
    <source>
        <dbReference type="ARBA" id="ARBA00022692"/>
    </source>
</evidence>
<dbReference type="Proteomes" id="UP000008743">
    <property type="component" value="Unassembled WGS sequence"/>
</dbReference>
<protein>
    <recommendedName>
        <fullName evidence="12">MICOS complex subunit MIC10</fullName>
    </recommendedName>
</protein>
<dbReference type="GO" id="GO:0061617">
    <property type="term" value="C:MICOS complex"/>
    <property type="evidence" value="ECO:0007669"/>
    <property type="project" value="InterPro"/>
</dbReference>
<dbReference type="FunCoup" id="A0A0D2WWT3">
    <property type="interactions" value="120"/>
</dbReference>
<dbReference type="Pfam" id="PF04418">
    <property type="entry name" value="DUF543"/>
    <property type="match status" value="1"/>
</dbReference>
<comment type="function">
    <text evidence="1">Component of the MICOS complex, a large protein complex of the mitochondrial inner membrane that plays crucial roles in the maintenance of crista junctions, inner membrane architecture, and formation of contact sites to the outer membrane.</text>
</comment>
<evidence type="ECO:0000256" key="1">
    <source>
        <dbReference type="ARBA" id="ARBA00002689"/>
    </source>
</evidence>
<dbReference type="eggNOG" id="KOG4604">
    <property type="taxonomic scope" value="Eukaryota"/>
</dbReference>
<keyword evidence="4 9" id="KW-0812">Transmembrane</keyword>
<keyword evidence="11" id="KW-1185">Reference proteome</keyword>
<evidence type="ECO:0000256" key="5">
    <source>
        <dbReference type="ARBA" id="ARBA00022792"/>
    </source>
</evidence>
<evidence type="ECO:0000313" key="11">
    <source>
        <dbReference type="Proteomes" id="UP000008743"/>
    </source>
</evidence>
<evidence type="ECO:0008006" key="12">
    <source>
        <dbReference type="Google" id="ProtNLM"/>
    </source>
</evidence>
<dbReference type="AlphaFoldDB" id="A0A0D2WWT3"/>
<evidence type="ECO:0000256" key="2">
    <source>
        <dbReference type="ARBA" id="ARBA00004434"/>
    </source>
</evidence>
<dbReference type="PANTHER" id="PTHR21304:SF0">
    <property type="entry name" value="MICOS COMPLEX SUBUNIT MIC10"/>
    <property type="match status" value="1"/>
</dbReference>
<dbReference type="STRING" id="595528.A0A0D2WWT3"/>
<dbReference type="OrthoDB" id="1916310at2759"/>
<name>A0A0D2WWT3_CAPO3</name>
<keyword evidence="5" id="KW-0999">Mitochondrion inner membrane</keyword>